<dbReference type="EMBL" id="CM045771">
    <property type="protein sequence ID" value="KAI7987023.1"/>
    <property type="molecule type" value="Genomic_DNA"/>
</dbReference>
<reference evidence="1 2" key="1">
    <citation type="journal article" date="2022" name="Plant J.">
        <title>Chromosome-level genome of Camellia lanceoleosa provides a valuable resource for understanding genome evolution and self-incompatibility.</title>
        <authorList>
            <person name="Gong W."/>
            <person name="Xiao S."/>
            <person name="Wang L."/>
            <person name="Liao Z."/>
            <person name="Chang Y."/>
            <person name="Mo W."/>
            <person name="Hu G."/>
            <person name="Li W."/>
            <person name="Zhao G."/>
            <person name="Zhu H."/>
            <person name="Hu X."/>
            <person name="Ji K."/>
            <person name="Xiang X."/>
            <person name="Song Q."/>
            <person name="Yuan D."/>
            <person name="Jin S."/>
            <person name="Zhang L."/>
        </authorList>
    </citation>
    <scope>NUCLEOTIDE SEQUENCE [LARGE SCALE GENOMIC DNA]</scope>
    <source>
        <strain evidence="1">SQ_2022a</strain>
    </source>
</reference>
<evidence type="ECO:0000313" key="1">
    <source>
        <dbReference type="EMBL" id="KAI7987023.1"/>
    </source>
</evidence>
<gene>
    <name evidence="1" type="ORF">LOK49_LG13G00554</name>
</gene>
<dbReference type="Proteomes" id="UP001060215">
    <property type="component" value="Chromosome 14"/>
</dbReference>
<accession>A0ACC0FFN3</accession>
<organism evidence="1 2">
    <name type="scientific">Camellia lanceoleosa</name>
    <dbReference type="NCBI Taxonomy" id="1840588"/>
    <lineage>
        <taxon>Eukaryota</taxon>
        <taxon>Viridiplantae</taxon>
        <taxon>Streptophyta</taxon>
        <taxon>Embryophyta</taxon>
        <taxon>Tracheophyta</taxon>
        <taxon>Spermatophyta</taxon>
        <taxon>Magnoliopsida</taxon>
        <taxon>eudicotyledons</taxon>
        <taxon>Gunneridae</taxon>
        <taxon>Pentapetalae</taxon>
        <taxon>asterids</taxon>
        <taxon>Ericales</taxon>
        <taxon>Theaceae</taxon>
        <taxon>Camellia</taxon>
    </lineage>
</organism>
<keyword evidence="2" id="KW-1185">Reference proteome</keyword>
<comment type="caution">
    <text evidence="1">The sequence shown here is derived from an EMBL/GenBank/DDBJ whole genome shotgun (WGS) entry which is preliminary data.</text>
</comment>
<protein>
    <submittedName>
        <fullName evidence="1">Uncharacterized protein</fullName>
    </submittedName>
</protein>
<name>A0ACC0FFN3_9ERIC</name>
<proteinExistence type="predicted"/>
<evidence type="ECO:0000313" key="2">
    <source>
        <dbReference type="Proteomes" id="UP001060215"/>
    </source>
</evidence>
<sequence length="819" mass="91211">MPQDGLRSAVYRSFVICDDPKGVIECKTIRKSKTNPNRSDEKGKSRRNPRNLNSSSAFKEESMKMGSKNVTEEDSHNPWSVGMTIDGHSKEIAKDLLKGALDLQESLIMLGKLQVKLWENRKEKSRGDRIGEVGIERTKSHHFQDHNSQMGFEKPGFSADGCSRDCFEELRTVIRDGLARQNLLLPSCTEKKAYCDKRTLDSGTDIASTSSSQSFQGFASSDSSLSSNAPHKSKGSNLIAKLMGLEEIPSETVQISPQKKLESKKISFQRRPMFEIDMPKARKSHSADYKVDTEQKKLKEIVKRFENMQFEGLVNGNSDEGFGLQSHRSNASNSKKRYTEDAPPIVIIKPLQFSSVEVEETRLQKFLHGMGALDSKKVLGELKTQELQALATGHCEEGFSTGNLSRRHRGEETPIKRLGQEGVKNSKGIQAKAEETVVQTNDKLSSNELKAFILPSNQQEKKKVIGKKVDRIQKVALRAKKPEETEKVKSKAVSKSHDEAKVTSTKQRKPETGSIIAKSCISQQKSTSSSGNSKHTTPAISCNHGDREKNLNNEKPSKEPLAANSVVENVGCKYGDKSIDLSCENESDMTRTGTTTADQLLPKERTDSSEFQSKDQYDSNQNSICNVIPQTTQHESFTKSSEEANHCIIGTEKKCFRTETNVEDLLLSSPLFLSYVEEHFNINDKHAIVLQKTSSNDSGIADARFLVDCAKELVQHKSLRCSQTKHPLLLASLRSSKISISLAKLVEEVHDGIENLRSYSKHAGEKLVLDLESKGVVSGAWDLGWRHDFTVGEVEQVVGDIEKLLFKELIEDLFADCVL</sequence>